<accession>A0A0B4XDT1</accession>
<geneLocation type="plasmid" evidence="2 3">
    <name>pRgalR602c</name>
</geneLocation>
<keyword evidence="3" id="KW-1185">Reference proteome</keyword>
<dbReference type="HOGENOM" id="CLU_2828236_0_0_5"/>
<evidence type="ECO:0000313" key="3">
    <source>
        <dbReference type="Proteomes" id="UP000031368"/>
    </source>
</evidence>
<evidence type="ECO:0000313" key="2">
    <source>
        <dbReference type="EMBL" id="AJD44803.1"/>
    </source>
</evidence>
<proteinExistence type="predicted"/>
<name>A0A0B4XDT1_9HYPH</name>
<feature type="region of interest" description="Disordered" evidence="1">
    <location>
        <begin position="1"/>
        <end position="66"/>
    </location>
</feature>
<dbReference type="KEGG" id="rga:RGR602_PC00766"/>
<evidence type="ECO:0000256" key="1">
    <source>
        <dbReference type="SAM" id="MobiDB-lite"/>
    </source>
</evidence>
<gene>
    <name evidence="2" type="ORF">RGR602_PC00766</name>
</gene>
<organism evidence="2 3">
    <name type="scientific">Rhizobium gallicum bv. gallicum R602sp</name>
    <dbReference type="NCBI Taxonomy" id="1041138"/>
    <lineage>
        <taxon>Bacteria</taxon>
        <taxon>Pseudomonadati</taxon>
        <taxon>Pseudomonadota</taxon>
        <taxon>Alphaproteobacteria</taxon>
        <taxon>Hyphomicrobiales</taxon>
        <taxon>Rhizobiaceae</taxon>
        <taxon>Rhizobium/Agrobacterium group</taxon>
        <taxon>Rhizobium</taxon>
    </lineage>
</organism>
<keyword evidence="2" id="KW-0614">Plasmid</keyword>
<dbReference type="Proteomes" id="UP000031368">
    <property type="component" value="Plasmid pRgalR602c"/>
</dbReference>
<feature type="compositionally biased region" description="Basic residues" evidence="1">
    <location>
        <begin position="42"/>
        <end position="56"/>
    </location>
</feature>
<dbReference type="AlphaFoldDB" id="A0A0B4XDT1"/>
<dbReference type="EMBL" id="CP006880">
    <property type="protein sequence ID" value="AJD44803.1"/>
    <property type="molecule type" value="Genomic_DNA"/>
</dbReference>
<reference evidence="2 3" key="1">
    <citation type="submission" date="2013-11" db="EMBL/GenBank/DDBJ databases">
        <title>Complete genome sequence of Rhizobium gallicum bv. gallicum R602.</title>
        <authorList>
            <person name="Bustos P."/>
            <person name="Santamaria R.I."/>
            <person name="Lozano L."/>
            <person name="Acosta J.L."/>
            <person name="Ormeno-Orrillo E."/>
            <person name="Rogel M.A."/>
            <person name="Romero D."/>
            <person name="Cevallos M.A."/>
            <person name="Martinez-Romero E."/>
            <person name="Gonzalez V."/>
        </authorList>
    </citation>
    <scope>NUCLEOTIDE SEQUENCE [LARGE SCALE GENOMIC DNA]</scope>
    <source>
        <strain evidence="2 3">R602</strain>
        <plasmid evidence="2 3">pRgalR602c</plasmid>
    </source>
</reference>
<sequence>MGPSSPRSAPPRHHRQSSRIGPASIKIGVREPSVAQRGTQRCVKKCNRSTRTKRHSGFANHLMADS</sequence>
<protein>
    <submittedName>
        <fullName evidence="2">Uncharacterized protein</fullName>
    </submittedName>
</protein>